<comment type="caution">
    <text evidence="1">The sequence shown here is derived from an EMBL/GenBank/DDBJ whole genome shotgun (WGS) entry which is preliminary data.</text>
</comment>
<sequence length="30" mass="3784">LRVFKRETGHVRDGYRRGWFLRWLDLIQPI</sequence>
<name>A0A0F9F2R4_9ZZZZ</name>
<evidence type="ECO:0000313" key="1">
    <source>
        <dbReference type="EMBL" id="KKL80603.1"/>
    </source>
</evidence>
<organism evidence="1">
    <name type="scientific">marine sediment metagenome</name>
    <dbReference type="NCBI Taxonomy" id="412755"/>
    <lineage>
        <taxon>unclassified sequences</taxon>
        <taxon>metagenomes</taxon>
        <taxon>ecological metagenomes</taxon>
    </lineage>
</organism>
<accession>A0A0F9F2R4</accession>
<dbReference type="EMBL" id="LAZR01022800">
    <property type="protein sequence ID" value="KKL80603.1"/>
    <property type="molecule type" value="Genomic_DNA"/>
</dbReference>
<proteinExistence type="predicted"/>
<feature type="non-terminal residue" evidence="1">
    <location>
        <position position="1"/>
    </location>
</feature>
<dbReference type="AlphaFoldDB" id="A0A0F9F2R4"/>
<gene>
    <name evidence="1" type="ORF">LCGC14_2003070</name>
</gene>
<protein>
    <submittedName>
        <fullName evidence="1">Uncharacterized protein</fullName>
    </submittedName>
</protein>
<reference evidence="1" key="1">
    <citation type="journal article" date="2015" name="Nature">
        <title>Complex archaea that bridge the gap between prokaryotes and eukaryotes.</title>
        <authorList>
            <person name="Spang A."/>
            <person name="Saw J.H."/>
            <person name="Jorgensen S.L."/>
            <person name="Zaremba-Niedzwiedzka K."/>
            <person name="Martijn J."/>
            <person name="Lind A.E."/>
            <person name="van Eijk R."/>
            <person name="Schleper C."/>
            <person name="Guy L."/>
            <person name="Ettema T.J."/>
        </authorList>
    </citation>
    <scope>NUCLEOTIDE SEQUENCE</scope>
</reference>